<organism evidence="6 7">
    <name type="scientific">Dactylosporangium aurantiacum</name>
    <dbReference type="NCBI Taxonomy" id="35754"/>
    <lineage>
        <taxon>Bacteria</taxon>
        <taxon>Bacillati</taxon>
        <taxon>Actinomycetota</taxon>
        <taxon>Actinomycetes</taxon>
        <taxon>Micromonosporales</taxon>
        <taxon>Micromonosporaceae</taxon>
        <taxon>Dactylosporangium</taxon>
    </lineage>
</organism>
<accession>A0A9Q9IC00</accession>
<dbReference type="InterPro" id="IPR025996">
    <property type="entry name" value="MT1864/Rv1816-like_C"/>
</dbReference>
<dbReference type="InterPro" id="IPR050109">
    <property type="entry name" value="HTH-type_TetR-like_transc_reg"/>
</dbReference>
<dbReference type="GO" id="GO:0003700">
    <property type="term" value="F:DNA-binding transcription factor activity"/>
    <property type="evidence" value="ECO:0007669"/>
    <property type="project" value="TreeGrafter"/>
</dbReference>
<sequence length="197" mass="20571">MASVNEVRLEARLVDEAARLLGEHGPAGLSLRKVAAAAGVSTMPVYTLFGDKEGLLAAMHREGFRRLGAALAAVPPTADPLADLAALGIAYRQAALSSPHLYGLMFGRAVPQFQPSAADREAADATYQPLVDGVARCQQAGVFGAGDPRRVALHLWAVAHGMVNLELNGQLPELGAAAEELYVEALGYAGLPFVATM</sequence>
<dbReference type="InterPro" id="IPR001647">
    <property type="entry name" value="HTH_TetR"/>
</dbReference>
<gene>
    <name evidence="6" type="ORF">Daura_33330</name>
</gene>
<evidence type="ECO:0000313" key="7">
    <source>
        <dbReference type="Proteomes" id="UP001058003"/>
    </source>
</evidence>
<evidence type="ECO:0000256" key="3">
    <source>
        <dbReference type="ARBA" id="ARBA00023163"/>
    </source>
</evidence>
<dbReference type="RefSeq" id="WP_033359119.1">
    <property type="nucleotide sequence ID" value="NZ_CP073767.1"/>
</dbReference>
<dbReference type="InterPro" id="IPR009057">
    <property type="entry name" value="Homeodomain-like_sf"/>
</dbReference>
<dbReference type="PANTHER" id="PTHR30055">
    <property type="entry name" value="HTH-TYPE TRANSCRIPTIONAL REGULATOR RUTR"/>
    <property type="match status" value="1"/>
</dbReference>
<dbReference type="Pfam" id="PF00440">
    <property type="entry name" value="TetR_N"/>
    <property type="match status" value="1"/>
</dbReference>
<dbReference type="PRINTS" id="PR00455">
    <property type="entry name" value="HTHTETR"/>
</dbReference>
<evidence type="ECO:0000256" key="1">
    <source>
        <dbReference type="ARBA" id="ARBA00023015"/>
    </source>
</evidence>
<dbReference type="Proteomes" id="UP001058003">
    <property type="component" value="Chromosome"/>
</dbReference>
<dbReference type="GO" id="GO:0000976">
    <property type="term" value="F:transcription cis-regulatory region binding"/>
    <property type="evidence" value="ECO:0007669"/>
    <property type="project" value="TreeGrafter"/>
</dbReference>
<dbReference type="EMBL" id="CP073767">
    <property type="protein sequence ID" value="UWZ51605.1"/>
    <property type="molecule type" value="Genomic_DNA"/>
</dbReference>
<dbReference type="Pfam" id="PF13305">
    <property type="entry name" value="TetR_C_33"/>
    <property type="match status" value="1"/>
</dbReference>
<evidence type="ECO:0000259" key="5">
    <source>
        <dbReference type="PROSITE" id="PS50977"/>
    </source>
</evidence>
<dbReference type="PANTHER" id="PTHR30055:SF209">
    <property type="entry name" value="POSSIBLE TRANSCRIPTIONAL REGULATORY PROTEIN (PROBABLY TETR-FAMILY)"/>
    <property type="match status" value="1"/>
</dbReference>
<dbReference type="SUPFAM" id="SSF48498">
    <property type="entry name" value="Tetracyclin repressor-like, C-terminal domain"/>
    <property type="match status" value="1"/>
</dbReference>
<evidence type="ECO:0000256" key="4">
    <source>
        <dbReference type="PROSITE-ProRule" id="PRU00335"/>
    </source>
</evidence>
<keyword evidence="7" id="KW-1185">Reference proteome</keyword>
<name>A0A9Q9IC00_9ACTN</name>
<dbReference type="KEGG" id="daur:Daura_33330"/>
<dbReference type="Gene3D" id="1.10.357.10">
    <property type="entry name" value="Tetracycline Repressor, domain 2"/>
    <property type="match status" value="1"/>
</dbReference>
<dbReference type="SUPFAM" id="SSF46689">
    <property type="entry name" value="Homeodomain-like"/>
    <property type="match status" value="1"/>
</dbReference>
<evidence type="ECO:0000256" key="2">
    <source>
        <dbReference type="ARBA" id="ARBA00023125"/>
    </source>
</evidence>
<keyword evidence="2 4" id="KW-0238">DNA-binding</keyword>
<keyword evidence="1" id="KW-0805">Transcription regulation</keyword>
<dbReference type="PROSITE" id="PS50977">
    <property type="entry name" value="HTH_TETR_2"/>
    <property type="match status" value="1"/>
</dbReference>
<keyword evidence="3" id="KW-0804">Transcription</keyword>
<proteinExistence type="predicted"/>
<feature type="domain" description="HTH tetR-type" evidence="5">
    <location>
        <begin position="7"/>
        <end position="67"/>
    </location>
</feature>
<dbReference type="AlphaFoldDB" id="A0A9Q9IC00"/>
<protein>
    <submittedName>
        <fullName evidence="6">TetR/AcrR family transcriptional regulator</fullName>
    </submittedName>
</protein>
<reference evidence="6" key="1">
    <citation type="submission" date="2021-04" db="EMBL/GenBank/DDBJ databases">
        <title>Dactylosporangium aurantiacum NRRL B-8018 full assembly.</title>
        <authorList>
            <person name="Hartkoorn R.C."/>
            <person name="Beaudoing E."/>
            <person name="Hot D."/>
        </authorList>
    </citation>
    <scope>NUCLEOTIDE SEQUENCE</scope>
    <source>
        <strain evidence="6">NRRL B-8018</strain>
    </source>
</reference>
<evidence type="ECO:0000313" key="6">
    <source>
        <dbReference type="EMBL" id="UWZ51605.1"/>
    </source>
</evidence>
<dbReference type="OrthoDB" id="4709966at2"/>
<dbReference type="InterPro" id="IPR036271">
    <property type="entry name" value="Tet_transcr_reg_TetR-rel_C_sf"/>
</dbReference>
<feature type="DNA-binding region" description="H-T-H motif" evidence="4">
    <location>
        <begin position="30"/>
        <end position="49"/>
    </location>
</feature>